<name>A0A084WB10_ANOSI</name>
<proteinExistence type="predicted"/>
<organism evidence="2">
    <name type="scientific">Anopheles sinensis</name>
    <name type="common">Mosquito</name>
    <dbReference type="NCBI Taxonomy" id="74873"/>
    <lineage>
        <taxon>Eukaryota</taxon>
        <taxon>Metazoa</taxon>
        <taxon>Ecdysozoa</taxon>
        <taxon>Arthropoda</taxon>
        <taxon>Hexapoda</taxon>
        <taxon>Insecta</taxon>
        <taxon>Pterygota</taxon>
        <taxon>Neoptera</taxon>
        <taxon>Endopterygota</taxon>
        <taxon>Diptera</taxon>
        <taxon>Nematocera</taxon>
        <taxon>Culicoidea</taxon>
        <taxon>Culicidae</taxon>
        <taxon>Anophelinae</taxon>
        <taxon>Anopheles</taxon>
    </lineage>
</organism>
<dbReference type="EMBL" id="KE525331">
    <property type="protein sequence ID" value="KFB47404.1"/>
    <property type="molecule type" value="Genomic_DNA"/>
</dbReference>
<dbReference type="EnsemblMetazoa" id="ASIC015652-RA">
    <property type="protein sequence ID" value="ASIC015652-PA"/>
    <property type="gene ID" value="ASIC015652"/>
</dbReference>
<dbReference type="AlphaFoldDB" id="A0A084WB10"/>
<accession>A0A084WB10</accession>
<evidence type="ECO:0000313" key="2">
    <source>
        <dbReference type="EMBL" id="KFB47404.1"/>
    </source>
</evidence>
<dbReference type="VEuPathDB" id="VectorBase:ASIC015652"/>
<sequence>MPIASVLVATSAHRENTSDKFPSNFASANNTFADDGQLLAINHSLRGRKGSGRGEEMTPPPWAVSWPEAK</sequence>
<keyword evidence="4" id="KW-1185">Reference proteome</keyword>
<dbReference type="EMBL" id="ATLV01022301">
    <property type="status" value="NOT_ANNOTATED_CDS"/>
    <property type="molecule type" value="Genomic_DNA"/>
</dbReference>
<evidence type="ECO:0000313" key="4">
    <source>
        <dbReference type="Proteomes" id="UP000030765"/>
    </source>
</evidence>
<feature type="region of interest" description="Disordered" evidence="1">
    <location>
        <begin position="46"/>
        <end position="70"/>
    </location>
</feature>
<protein>
    <submittedName>
        <fullName evidence="2 3">Uncharacterized protein</fullName>
    </submittedName>
</protein>
<reference evidence="3" key="2">
    <citation type="submission" date="2020-05" db="UniProtKB">
        <authorList>
            <consortium name="EnsemblMetazoa"/>
        </authorList>
    </citation>
    <scope>IDENTIFICATION</scope>
</reference>
<dbReference type="Proteomes" id="UP000030765">
    <property type="component" value="Unassembled WGS sequence"/>
</dbReference>
<evidence type="ECO:0000256" key="1">
    <source>
        <dbReference type="SAM" id="MobiDB-lite"/>
    </source>
</evidence>
<evidence type="ECO:0000313" key="3">
    <source>
        <dbReference type="EnsemblMetazoa" id="ASIC015652-PA"/>
    </source>
</evidence>
<reference evidence="2 4" key="1">
    <citation type="journal article" date="2014" name="BMC Genomics">
        <title>Genome sequence of Anopheles sinensis provides insight into genetics basis of mosquito competence for malaria parasites.</title>
        <authorList>
            <person name="Zhou D."/>
            <person name="Zhang D."/>
            <person name="Ding G."/>
            <person name="Shi L."/>
            <person name="Hou Q."/>
            <person name="Ye Y."/>
            <person name="Xu Y."/>
            <person name="Zhou H."/>
            <person name="Xiong C."/>
            <person name="Li S."/>
            <person name="Yu J."/>
            <person name="Hong S."/>
            <person name="Yu X."/>
            <person name="Zou P."/>
            <person name="Chen C."/>
            <person name="Chang X."/>
            <person name="Wang W."/>
            <person name="Lv Y."/>
            <person name="Sun Y."/>
            <person name="Ma L."/>
            <person name="Shen B."/>
            <person name="Zhu C."/>
        </authorList>
    </citation>
    <scope>NUCLEOTIDE SEQUENCE [LARGE SCALE GENOMIC DNA]</scope>
</reference>
<gene>
    <name evidence="2" type="ORF">ZHAS_00015652</name>
</gene>